<comment type="caution">
    <text evidence="1">The sequence shown here is derived from an EMBL/GenBank/DDBJ whole genome shotgun (WGS) entry which is preliminary data.</text>
</comment>
<accession>A0A4Q9GLT1</accession>
<protein>
    <submittedName>
        <fullName evidence="1">Uncharacterized protein</fullName>
    </submittedName>
</protein>
<proteinExistence type="predicted"/>
<sequence length="63" mass="6171">MADAAGNLFEDETVAGDEATVDDVILAAGGERQAIQALLVQLAVTEQAGAPAGEALSSGGANE</sequence>
<dbReference type="RefSeq" id="WP_131001473.1">
    <property type="nucleotide sequence ID" value="NZ_JBHSZR010000002.1"/>
</dbReference>
<dbReference type="AlphaFoldDB" id="A0A4Q9GLT1"/>
<organism evidence="1 2">
    <name type="scientific">Hansschlegelia quercus</name>
    <dbReference type="NCBI Taxonomy" id="2528245"/>
    <lineage>
        <taxon>Bacteria</taxon>
        <taxon>Pseudomonadati</taxon>
        <taxon>Pseudomonadota</taxon>
        <taxon>Alphaproteobacteria</taxon>
        <taxon>Hyphomicrobiales</taxon>
        <taxon>Methylopilaceae</taxon>
        <taxon>Hansschlegelia</taxon>
    </lineage>
</organism>
<name>A0A4Q9GLT1_9HYPH</name>
<dbReference type="EMBL" id="SIUB01000001">
    <property type="protein sequence ID" value="TBN55222.1"/>
    <property type="molecule type" value="Genomic_DNA"/>
</dbReference>
<evidence type="ECO:0000313" key="1">
    <source>
        <dbReference type="EMBL" id="TBN55222.1"/>
    </source>
</evidence>
<evidence type="ECO:0000313" key="2">
    <source>
        <dbReference type="Proteomes" id="UP000291613"/>
    </source>
</evidence>
<dbReference type="Proteomes" id="UP000291613">
    <property type="component" value="Unassembled WGS sequence"/>
</dbReference>
<reference evidence="1 2" key="1">
    <citation type="submission" date="2019-02" db="EMBL/GenBank/DDBJ databases">
        <title>Hansschlegelia quercus sp. nov., a novel methylotrophic bacterium from buds of oak (Quercus robur L.).</title>
        <authorList>
            <person name="Agafonova N.V."/>
            <person name="Kaparullina E.N."/>
            <person name="Grouzdev D.S."/>
            <person name="Doronina N.V."/>
        </authorList>
    </citation>
    <scope>NUCLEOTIDE SEQUENCE [LARGE SCALE GENOMIC DNA]</scope>
    <source>
        <strain evidence="1 2">Dub</strain>
    </source>
</reference>
<keyword evidence="2" id="KW-1185">Reference proteome</keyword>
<gene>
    <name evidence="1" type="ORF">EYR15_03575</name>
</gene>